<gene>
    <name evidence="2" type="ORF">Fot_03237</name>
    <name evidence="1" type="ORF">Fot_57552</name>
</gene>
<dbReference type="AlphaFoldDB" id="A0ABD1NUY8"/>
<sequence length="131" mass="15290">MGSLAQLFEDYLGIIQVYSDGSIFRSEVTDFSIKVQHDGSAIWKDCLFDKKHNLYLRLYKPAVRFQCQTPNSLLLPRRRLLSRFTHMAQLSQLLHPPFFSVTRDRYLPKFRLYRTVLIHGYPTGSTLTGFS</sequence>
<organism evidence="1 3">
    <name type="scientific">Forsythia ovata</name>
    <dbReference type="NCBI Taxonomy" id="205694"/>
    <lineage>
        <taxon>Eukaryota</taxon>
        <taxon>Viridiplantae</taxon>
        <taxon>Streptophyta</taxon>
        <taxon>Embryophyta</taxon>
        <taxon>Tracheophyta</taxon>
        <taxon>Spermatophyta</taxon>
        <taxon>Magnoliopsida</taxon>
        <taxon>eudicotyledons</taxon>
        <taxon>Gunneridae</taxon>
        <taxon>Pentapetalae</taxon>
        <taxon>asterids</taxon>
        <taxon>lamiids</taxon>
        <taxon>Lamiales</taxon>
        <taxon>Oleaceae</taxon>
        <taxon>Forsythieae</taxon>
        <taxon>Forsythia</taxon>
    </lineage>
</organism>
<protein>
    <submittedName>
        <fullName evidence="1">Carboxylesterase 15</fullName>
    </submittedName>
</protein>
<proteinExistence type="predicted"/>
<reference evidence="1" key="1">
    <citation type="submission" date="2024-07" db="EMBL/GenBank/DDBJ databases">
        <title>Two chromosome-level genome assemblies of Korean endemic species Abeliophyllum distichum and Forsythia ovata (Oleaceae).</title>
        <authorList>
            <person name="Mun J.H."/>
        </authorList>
    </citation>
    <scope>NUCLEOTIDE SEQUENCE</scope>
    <source>
        <strain evidence="1">KNKB202402200001</strain>
        <tissue evidence="1">Leaf</tissue>
    </source>
</reference>
<dbReference type="Proteomes" id="UP001604277">
    <property type="component" value="Unassembled WGS sequence"/>
</dbReference>
<evidence type="ECO:0000313" key="1">
    <source>
        <dbReference type="EMBL" id="KAL2455428.1"/>
    </source>
</evidence>
<dbReference type="EMBL" id="JBFOLJ010000001">
    <property type="protein sequence ID" value="KAL2558498.1"/>
    <property type="molecule type" value="Genomic_DNA"/>
</dbReference>
<accession>A0ABD1NUY8</accession>
<dbReference type="EMBL" id="JBFOLJ010000115">
    <property type="protein sequence ID" value="KAL2455428.1"/>
    <property type="molecule type" value="Genomic_DNA"/>
</dbReference>
<evidence type="ECO:0000313" key="3">
    <source>
        <dbReference type="Proteomes" id="UP001604277"/>
    </source>
</evidence>
<keyword evidence="3" id="KW-1185">Reference proteome</keyword>
<comment type="caution">
    <text evidence="1">The sequence shown here is derived from an EMBL/GenBank/DDBJ whole genome shotgun (WGS) entry which is preliminary data.</text>
</comment>
<evidence type="ECO:0000313" key="2">
    <source>
        <dbReference type="EMBL" id="KAL2558498.1"/>
    </source>
</evidence>
<reference evidence="3" key="2">
    <citation type="submission" date="2024-07" db="EMBL/GenBank/DDBJ databases">
        <title>Two chromosome-level genome assemblies of Korean endemic species Abeliophyllum distichum and Forsythia ovata (Oleaceae).</title>
        <authorList>
            <person name="Jang H."/>
        </authorList>
    </citation>
    <scope>NUCLEOTIDE SEQUENCE [LARGE SCALE GENOMIC DNA]</scope>
</reference>
<name>A0ABD1NUY8_9LAMI</name>